<evidence type="ECO:0000259" key="5">
    <source>
        <dbReference type="PROSITE" id="PS51366"/>
    </source>
</evidence>
<dbReference type="GO" id="GO:0042274">
    <property type="term" value="P:ribosomal small subunit biogenesis"/>
    <property type="evidence" value="ECO:0007669"/>
    <property type="project" value="TreeGrafter"/>
</dbReference>
<protein>
    <recommendedName>
        <fullName evidence="5">MI domain-containing protein</fullName>
    </recommendedName>
</protein>
<dbReference type="InterPro" id="IPR003891">
    <property type="entry name" value="Initiation_fac_eIF4g_MI"/>
</dbReference>
<dbReference type="PANTHER" id="PTHR18034:SF4">
    <property type="entry name" value="NUCLEOLAR MIF4G DOMAIN-CONTAINING PROTEIN 1"/>
    <property type="match status" value="1"/>
</dbReference>
<sequence>MYSRLSDNTDDEARYKVKLGKSRKKMRKLQRKDSKRIKHEKKLEWLKKKKSKQNPLLKDDSPSKKRSLVSSAHNLKLKSIYKSHTSIEKGDKSVKFEQEMNTPEDLELEYLEKQLLKNRKGGKGKRLDPLQELKSEFVRDGFDEDFLDFLSNITKIGDKEKVLDNDDLYEDDDTFVKHRHGGSTSQVQNQEFDDDEDVTDEDDLEDEGENEEGDDILEDNVHEDEDDDDDEEEGLEQNEDDETLDDKDREDDLIKAIEDIKRKQIGLVNKLSEGNYNLITNQLHELYSNLISKVNKKGASKEFSDILNTLFGQLCDLVIKMMINEVNVVISLIATQSALICSLSNYFNKTILNIFLNKMFTIFKTHVKVLCKANDKTKRVINKDKLISRNIVISLCSLFYFEVIDIDIIFHVIKLLTKNEPNEDTLQLLLILLKYSGYSISKNIDILKYLNGIIEKYKKSHGVVTNRMKYIEDELNTNKKSANIFDQFEYLKNLISSKMNINRNVINLDAMLNYNKDDISIVTVAKRKDTRKDELIKKAVQIGLNKDIQKTIFICIMNSISPENALNNILHINLKNTQYNDVINIIIYCYLIEKEYNFYYIKLLLLLTSRLNMNICKKYTRHINNNVVLYFKNFESITQNQTVLLSKLFSQLIINKIARLRLLNFINQRHYSSKTFKSFITNLFANIVSHGVEDSNEEMEEYLIQELLSIKSEKYFNDLATLWKQYIESYCIKTVENTSSNILFKSYQRVFAT</sequence>
<dbReference type="GO" id="GO:0003723">
    <property type="term" value="F:RNA binding"/>
    <property type="evidence" value="ECO:0007669"/>
    <property type="project" value="TreeGrafter"/>
</dbReference>
<dbReference type="PROSITE" id="PS51366">
    <property type="entry name" value="MI"/>
    <property type="match status" value="1"/>
</dbReference>
<evidence type="ECO:0000256" key="4">
    <source>
        <dbReference type="SAM" id="MobiDB-lite"/>
    </source>
</evidence>
<evidence type="ECO:0000256" key="1">
    <source>
        <dbReference type="ARBA" id="ARBA00004123"/>
    </source>
</evidence>
<feature type="domain" description="MI" evidence="5">
    <location>
        <begin position="547"/>
        <end position="668"/>
    </location>
</feature>
<dbReference type="AlphaFoldDB" id="A0A976QR90"/>
<comment type="subcellular location">
    <subcellularLocation>
        <location evidence="1">Nucleus</location>
    </subcellularLocation>
</comment>
<name>A0A976QR90_THEOR</name>
<dbReference type="InterPro" id="IPR050781">
    <property type="entry name" value="CWC22_splicing_factor"/>
</dbReference>
<organism evidence="6 7">
    <name type="scientific">Theileria orientalis</name>
    <dbReference type="NCBI Taxonomy" id="68886"/>
    <lineage>
        <taxon>Eukaryota</taxon>
        <taxon>Sar</taxon>
        <taxon>Alveolata</taxon>
        <taxon>Apicomplexa</taxon>
        <taxon>Aconoidasida</taxon>
        <taxon>Piroplasmida</taxon>
        <taxon>Theileriidae</taxon>
        <taxon>Theileria</taxon>
    </lineage>
</organism>
<evidence type="ECO:0000313" key="6">
    <source>
        <dbReference type="EMBL" id="UKJ87860.2"/>
    </source>
</evidence>
<feature type="compositionally biased region" description="Acidic residues" evidence="4">
    <location>
        <begin position="191"/>
        <end position="245"/>
    </location>
</feature>
<evidence type="ECO:0000256" key="3">
    <source>
        <dbReference type="ARBA" id="ARBA00023242"/>
    </source>
</evidence>
<feature type="compositionally biased region" description="Basic residues" evidence="4">
    <location>
        <begin position="16"/>
        <end position="40"/>
    </location>
</feature>
<dbReference type="OrthoDB" id="361797at2759"/>
<gene>
    <name evidence="6" type="ORF">MACJ_000300</name>
</gene>
<feature type="region of interest" description="Disordered" evidence="4">
    <location>
        <begin position="1"/>
        <end position="69"/>
    </location>
</feature>
<comment type="similarity">
    <text evidence="2">Belongs to the CWC22 family.</text>
</comment>
<dbReference type="SUPFAM" id="SSF48371">
    <property type="entry name" value="ARM repeat"/>
    <property type="match status" value="1"/>
</dbReference>
<dbReference type="GO" id="GO:0005730">
    <property type="term" value="C:nucleolus"/>
    <property type="evidence" value="ECO:0007669"/>
    <property type="project" value="TreeGrafter"/>
</dbReference>
<evidence type="ECO:0000256" key="2">
    <source>
        <dbReference type="ARBA" id="ARBA00006856"/>
    </source>
</evidence>
<dbReference type="Proteomes" id="UP000244803">
    <property type="component" value="Chromosome 1"/>
</dbReference>
<reference evidence="6" key="1">
    <citation type="submission" date="2022-07" db="EMBL/GenBank/DDBJ databases">
        <title>Evaluation of T. orientalis genome assembly methods using nanopore sequencing and analysis of variation between genomes.</title>
        <authorList>
            <person name="Yam J."/>
            <person name="Micallef M.L."/>
            <person name="Liu M."/>
            <person name="Djordjevic S.P."/>
            <person name="Bogema D.R."/>
            <person name="Jenkins C."/>
        </authorList>
    </citation>
    <scope>NUCLEOTIDE SEQUENCE</scope>
    <source>
        <strain evidence="6">Fish Creek</strain>
    </source>
</reference>
<evidence type="ECO:0000313" key="7">
    <source>
        <dbReference type="Proteomes" id="UP000244803"/>
    </source>
</evidence>
<dbReference type="PANTHER" id="PTHR18034">
    <property type="entry name" value="CELL CYCLE CONTROL PROTEIN CWF22-RELATED"/>
    <property type="match status" value="1"/>
</dbReference>
<dbReference type="InterPro" id="IPR016024">
    <property type="entry name" value="ARM-type_fold"/>
</dbReference>
<feature type="region of interest" description="Disordered" evidence="4">
    <location>
        <begin position="177"/>
        <end position="250"/>
    </location>
</feature>
<keyword evidence="3" id="KW-0539">Nucleus</keyword>
<proteinExistence type="inferred from homology"/>
<dbReference type="Gene3D" id="1.25.40.180">
    <property type="match status" value="1"/>
</dbReference>
<accession>A0A976QR90</accession>
<dbReference type="EMBL" id="CP056065">
    <property type="protein sequence ID" value="UKJ87860.2"/>
    <property type="molecule type" value="Genomic_DNA"/>
</dbReference>